<gene>
    <name evidence="1" type="ORF">U7154_000068</name>
</gene>
<sequence length="61" mass="7115">MIRKYCETFKNPWTPAIVQIRWVILIIGDLREFGIDWYDCIGKLLVIRSDSGASIWSEGKI</sequence>
<reference evidence="1 2" key="1">
    <citation type="submission" date="2024-04" db="EMBL/GenBank/DDBJ databases">
        <authorList>
            <person name="Wojcicki M."/>
            <person name="Srednicka P."/>
            <person name="Shymialevich D."/>
            <person name="Sokolowska B."/>
        </authorList>
    </citation>
    <scope>NUCLEOTIDE SEQUENCE [LARGE SCALE GENOMIC DNA]</scope>
</reference>
<dbReference type="Proteomes" id="UP001437386">
    <property type="component" value="Segment"/>
</dbReference>
<protein>
    <submittedName>
        <fullName evidence="1">Uncharacterized protein</fullName>
    </submittedName>
</protein>
<accession>A0AAX4Q4Z0</accession>
<keyword evidence="2" id="KW-1185">Reference proteome</keyword>
<proteinExistence type="predicted"/>
<name>A0AAX4Q4Z0_9CAUD</name>
<evidence type="ECO:0000313" key="1">
    <source>
        <dbReference type="EMBL" id="XAG95835.1"/>
    </source>
</evidence>
<organism evidence="1 2">
    <name type="scientific">Enterobacter phage KKP_3711</name>
    <dbReference type="NCBI Taxonomy" id="3109398"/>
    <lineage>
        <taxon>Viruses</taxon>
        <taxon>Duplodnaviria</taxon>
        <taxon>Heunggongvirae</taxon>
        <taxon>Uroviricota</taxon>
        <taxon>Caudoviricetes</taxon>
        <taxon>Demerecviridae</taxon>
        <taxon>Markadamsvirinae</taxon>
    </lineage>
</organism>
<dbReference type="EMBL" id="PP579741">
    <property type="protein sequence ID" value="XAG95835.1"/>
    <property type="molecule type" value="Genomic_DNA"/>
</dbReference>
<evidence type="ECO:0000313" key="2">
    <source>
        <dbReference type="Proteomes" id="UP001437386"/>
    </source>
</evidence>